<sequence>MKHIKNTFLYNMCNENYTKIKYINKILLQNEEQMNGSKLSNYLQLLQYIIS</sequence>
<protein>
    <submittedName>
        <fullName evidence="1">Uncharacterized protein</fullName>
    </submittedName>
</protein>
<name>I1ZII3_SCHMD</name>
<dbReference type="AlphaFoldDB" id="I1ZII3"/>
<accession>I1ZII3</accession>
<reference evidence="1" key="1">
    <citation type="journal article" date="2012" name="Genes Dev.">
        <title>A molecular wound response program associated with regeneration initiation in planarians.</title>
        <authorList>
            <person name="Wenemoser D."/>
            <person name="Lapan S.W."/>
            <person name="Wilkinson A.W."/>
            <person name="Bell G.W."/>
            <person name="Reddien P.W."/>
        </authorList>
    </citation>
    <scope>NUCLEOTIDE SEQUENCE</scope>
</reference>
<organism evidence="1">
    <name type="scientific">Schmidtea mediterranea</name>
    <name type="common">Freshwater planarian flatworm</name>
    <dbReference type="NCBI Taxonomy" id="79327"/>
    <lineage>
        <taxon>Eukaryota</taxon>
        <taxon>Metazoa</taxon>
        <taxon>Spiralia</taxon>
        <taxon>Lophotrochozoa</taxon>
        <taxon>Platyhelminthes</taxon>
        <taxon>Rhabditophora</taxon>
        <taxon>Seriata</taxon>
        <taxon>Tricladida</taxon>
        <taxon>Continenticola</taxon>
        <taxon>Geoplanoidea</taxon>
        <taxon>Dugesiidae</taxon>
        <taxon>Schmidtea</taxon>
    </lineage>
</organism>
<evidence type="ECO:0000313" key="1">
    <source>
        <dbReference type="EMBL" id="AFJ24837.1"/>
    </source>
</evidence>
<proteinExistence type="evidence at transcript level"/>
<dbReference type="EMBL" id="JX010594">
    <property type="protein sequence ID" value="AFJ24837.1"/>
    <property type="molecule type" value="mRNA"/>
</dbReference>